<keyword evidence="2" id="KW-1185">Reference proteome</keyword>
<dbReference type="Proteomes" id="UP001230649">
    <property type="component" value="Unassembled WGS sequence"/>
</dbReference>
<organism evidence="1 2">
    <name type="scientific">Naganishia adeliensis</name>
    <dbReference type="NCBI Taxonomy" id="92952"/>
    <lineage>
        <taxon>Eukaryota</taxon>
        <taxon>Fungi</taxon>
        <taxon>Dikarya</taxon>
        <taxon>Basidiomycota</taxon>
        <taxon>Agaricomycotina</taxon>
        <taxon>Tremellomycetes</taxon>
        <taxon>Filobasidiales</taxon>
        <taxon>Filobasidiaceae</taxon>
        <taxon>Naganishia</taxon>
    </lineage>
</organism>
<name>A0ACC2WB64_9TREE</name>
<dbReference type="EMBL" id="JASBWS010000030">
    <property type="protein sequence ID" value="KAJ9108633.1"/>
    <property type="molecule type" value="Genomic_DNA"/>
</dbReference>
<protein>
    <submittedName>
        <fullName evidence="1">Uncharacterized protein</fullName>
    </submittedName>
</protein>
<evidence type="ECO:0000313" key="2">
    <source>
        <dbReference type="Proteomes" id="UP001230649"/>
    </source>
</evidence>
<gene>
    <name evidence="1" type="ORF">QFC20_003331</name>
</gene>
<accession>A0ACC2WB64</accession>
<sequence>MRREFLAEAYRIHNQLTELTDHLRLIRRAYLSTAPPVPSRARQQQPFNADTEDPERARLRYLERAKHLSDREKDEVDVRARLIIKTCRDRVELLERREKLRQSKAPTTSTTASLISQFLPSLQALTSPDSLTPQQRSSILAAHHAAILWFLNSELLKISERQRELQEERGRIRDERGKSLGGMVGKEVVANGDGLWKAPAVNLTIPYKPTAPANDTDDPLAIDTSELSQTQIQQFSSENTELLESMQTTLNSVLQAERSLLEIFQLQTTLISHLASQTETIERLYDDANDAIASVEQANTQLKEAKRSGRDARFFLLVFLIGASMALLFLDWYSS</sequence>
<evidence type="ECO:0000313" key="1">
    <source>
        <dbReference type="EMBL" id="KAJ9108633.1"/>
    </source>
</evidence>
<proteinExistence type="predicted"/>
<reference evidence="1" key="1">
    <citation type="submission" date="2023-04" db="EMBL/GenBank/DDBJ databases">
        <title>Draft Genome sequencing of Naganishia species isolated from polar environments using Oxford Nanopore Technology.</title>
        <authorList>
            <person name="Leo P."/>
            <person name="Venkateswaran K."/>
        </authorList>
    </citation>
    <scope>NUCLEOTIDE SEQUENCE</scope>
    <source>
        <strain evidence="1">MNA-CCFEE 5262</strain>
    </source>
</reference>
<comment type="caution">
    <text evidence="1">The sequence shown here is derived from an EMBL/GenBank/DDBJ whole genome shotgun (WGS) entry which is preliminary data.</text>
</comment>